<evidence type="ECO:0000313" key="3">
    <source>
        <dbReference type="Proteomes" id="UP000239340"/>
    </source>
</evidence>
<name>A0A2L0HG18_RHIFR</name>
<evidence type="ECO:0000256" key="1">
    <source>
        <dbReference type="SAM" id="SignalP"/>
    </source>
</evidence>
<evidence type="ECO:0000313" key="2">
    <source>
        <dbReference type="EMBL" id="AUX80394.1"/>
    </source>
</evidence>
<feature type="chain" id="PRO_5014875575" evidence="1">
    <location>
        <begin position="24"/>
        <end position="147"/>
    </location>
</feature>
<dbReference type="EMBL" id="CP024310">
    <property type="protein sequence ID" value="AUX80394.1"/>
    <property type="molecule type" value="Genomic_DNA"/>
</dbReference>
<dbReference type="RefSeq" id="WP_037416462.1">
    <property type="nucleotide sequence ID" value="NZ_CP024310.1"/>
</dbReference>
<gene>
    <name evidence="2" type="ORF">NXT3_PC01240</name>
</gene>
<keyword evidence="1" id="KW-0732">Signal</keyword>
<organism evidence="2 3">
    <name type="scientific">Rhizobium fredii</name>
    <name type="common">Sinorhizobium fredii</name>
    <dbReference type="NCBI Taxonomy" id="380"/>
    <lineage>
        <taxon>Bacteria</taxon>
        <taxon>Pseudomonadati</taxon>
        <taxon>Pseudomonadota</taxon>
        <taxon>Alphaproteobacteria</taxon>
        <taxon>Hyphomicrobiales</taxon>
        <taxon>Rhizobiaceae</taxon>
        <taxon>Sinorhizobium/Ensifer group</taxon>
        <taxon>Sinorhizobium</taxon>
    </lineage>
</organism>
<accession>A0A2L0HG18</accession>
<geneLocation type="plasmid" evidence="3">
    <name>psfrenxt3c</name>
</geneLocation>
<feature type="signal peptide" evidence="1">
    <location>
        <begin position="1"/>
        <end position="23"/>
    </location>
</feature>
<reference evidence="2 3" key="1">
    <citation type="submission" date="2017-10" db="EMBL/GenBank/DDBJ databases">
        <title>Analysis of the genome sequences of Rhizobium populations associated to common bean (phaseolus vulgaris).</title>
        <authorList>
            <person name="Bustos P."/>
            <person name="Santamaria R.I."/>
            <person name="Miranda-Sanchez F."/>
            <person name="Perez-Carrascal O."/>
            <person name="Juarez S."/>
            <person name="Lozano L."/>
            <person name="Martinez-Flores I."/>
            <person name="Vinuesa P."/>
            <person name="Martinez-Romero E."/>
            <person name="Cevallos M.A."/>
            <person name="Romero D."/>
            <person name="Davila G."/>
            <person name="Gonzalez V."/>
        </authorList>
    </citation>
    <scope>NUCLEOTIDE SEQUENCE [LARGE SCALE GENOMIC DNA]</scope>
    <source>
        <strain evidence="2 3">NXT3</strain>
        <plasmid evidence="3">Plasmid psfrenxt3c</plasmid>
    </source>
</reference>
<dbReference type="Proteomes" id="UP000239340">
    <property type="component" value="Plasmid pSfreNXT3c"/>
</dbReference>
<keyword evidence="2" id="KW-0614">Plasmid</keyword>
<sequence length="147" mass="16337">MITLSRRAVLGLAGGCVASTALAYTAARSFSGEDLVRASLKRYLGELNMSDEHLRAFTLEFHKRNPWDFPTEKLADASTLFEGLGLGDAVRPLLPDDDAKRLERFERWLLADFHLLTDYAWRSGPEDAVTFSGSQHCVNPFANFDAA</sequence>
<protein>
    <submittedName>
        <fullName evidence="2">Uncharacterized protein</fullName>
    </submittedName>
</protein>
<dbReference type="AlphaFoldDB" id="A0A2L0HG18"/>
<proteinExistence type="predicted"/>